<dbReference type="GO" id="GO:0016272">
    <property type="term" value="C:prefoldin complex"/>
    <property type="evidence" value="ECO:0007669"/>
    <property type="project" value="InterPro"/>
</dbReference>
<evidence type="ECO:0000256" key="1">
    <source>
        <dbReference type="ARBA" id="ARBA00008045"/>
    </source>
</evidence>
<accession>A0A2H9TR16</accession>
<reference evidence="3 4" key="1">
    <citation type="submission" date="2016-10" db="EMBL/GenBank/DDBJ databases">
        <title>The genome of Paramicrosporidium saccamoebae is the missing link in understanding Cryptomycota and Microsporidia evolution.</title>
        <authorList>
            <person name="Quandt C.A."/>
            <person name="Beaudet D."/>
            <person name="Corsaro D."/>
            <person name="Michel R."/>
            <person name="Corradi N."/>
            <person name="James T."/>
        </authorList>
    </citation>
    <scope>NUCLEOTIDE SEQUENCE [LARGE SCALE GENOMIC DNA]</scope>
    <source>
        <strain evidence="3 4">KSL3</strain>
    </source>
</reference>
<protein>
    <recommendedName>
        <fullName evidence="5">Prefoldin subunit 1</fullName>
    </recommendedName>
</protein>
<name>A0A2H9TR16_9FUNG</name>
<dbReference type="PANTHER" id="PTHR20903">
    <property type="entry name" value="PREFOLDIN SUBUNIT 1-RELATED"/>
    <property type="match status" value="1"/>
</dbReference>
<dbReference type="GO" id="GO:0051082">
    <property type="term" value="F:unfolded protein binding"/>
    <property type="evidence" value="ECO:0007669"/>
    <property type="project" value="InterPro"/>
</dbReference>
<dbReference type="SUPFAM" id="SSF46579">
    <property type="entry name" value="Prefoldin"/>
    <property type="match status" value="1"/>
</dbReference>
<dbReference type="GO" id="GO:0044183">
    <property type="term" value="F:protein folding chaperone"/>
    <property type="evidence" value="ECO:0007669"/>
    <property type="project" value="TreeGrafter"/>
</dbReference>
<evidence type="ECO:0000256" key="2">
    <source>
        <dbReference type="ARBA" id="ARBA00023186"/>
    </source>
</evidence>
<dbReference type="InterPro" id="IPR002777">
    <property type="entry name" value="PFD_beta-like"/>
</dbReference>
<dbReference type="OrthoDB" id="2015447at2759"/>
<gene>
    <name evidence="3" type="ORF">PSACC_00022</name>
</gene>
<keyword evidence="4" id="KW-1185">Reference proteome</keyword>
<dbReference type="PANTHER" id="PTHR20903:SF0">
    <property type="entry name" value="PREFOLDIN SUBUNIT 1"/>
    <property type="match status" value="1"/>
</dbReference>
<keyword evidence="2" id="KW-0143">Chaperone</keyword>
<organism evidence="3 4">
    <name type="scientific">Paramicrosporidium saccamoebae</name>
    <dbReference type="NCBI Taxonomy" id="1246581"/>
    <lineage>
        <taxon>Eukaryota</taxon>
        <taxon>Fungi</taxon>
        <taxon>Fungi incertae sedis</taxon>
        <taxon>Cryptomycota</taxon>
        <taxon>Cryptomycota incertae sedis</taxon>
        <taxon>Paramicrosporidium</taxon>
    </lineage>
</organism>
<evidence type="ECO:0000313" key="4">
    <source>
        <dbReference type="Proteomes" id="UP000240830"/>
    </source>
</evidence>
<dbReference type="Pfam" id="PF01920">
    <property type="entry name" value="Prefoldin_2"/>
    <property type="match status" value="1"/>
</dbReference>
<dbReference type="Gene3D" id="1.10.287.370">
    <property type="match status" value="1"/>
</dbReference>
<comment type="similarity">
    <text evidence="1">Belongs to the prefoldin subunit beta family.</text>
</comment>
<sequence>MIRHDLARVHRLGMSETLKKEFTAAQTRLGELVAEHRRVSEFASRKEHENKMSLLTMKELESLPAETAVYRTIGKAFILSDLPHVQERLRNVSSMALEEKEKMLTRKAQLEVLIPNIENKAKALYEELSAEQ</sequence>
<proteinExistence type="inferred from homology"/>
<dbReference type="GO" id="GO:0005737">
    <property type="term" value="C:cytoplasm"/>
    <property type="evidence" value="ECO:0007669"/>
    <property type="project" value="TreeGrafter"/>
</dbReference>
<evidence type="ECO:0000313" key="3">
    <source>
        <dbReference type="EMBL" id="PJF20177.1"/>
    </source>
</evidence>
<dbReference type="InterPro" id="IPR009053">
    <property type="entry name" value="Prefoldin"/>
</dbReference>
<evidence type="ECO:0008006" key="5">
    <source>
        <dbReference type="Google" id="ProtNLM"/>
    </source>
</evidence>
<dbReference type="EMBL" id="MTSL01000003">
    <property type="protein sequence ID" value="PJF20177.1"/>
    <property type="molecule type" value="Genomic_DNA"/>
</dbReference>
<dbReference type="Proteomes" id="UP000240830">
    <property type="component" value="Unassembled WGS sequence"/>
</dbReference>
<dbReference type="AlphaFoldDB" id="A0A2H9TR16"/>
<comment type="caution">
    <text evidence="3">The sequence shown here is derived from an EMBL/GenBank/DDBJ whole genome shotgun (WGS) entry which is preliminary data.</text>
</comment>